<comment type="similarity">
    <text evidence="1">Belongs to the short-chain dehydrogenases/reductases (SDR) family.</text>
</comment>
<protein>
    <submittedName>
        <fullName evidence="3">Gluconate 5-dehydrogenase</fullName>
    </submittedName>
</protein>
<dbReference type="Pfam" id="PF13561">
    <property type="entry name" value="adh_short_C2"/>
    <property type="match status" value="1"/>
</dbReference>
<dbReference type="PRINTS" id="PR00081">
    <property type="entry name" value="GDHRDH"/>
</dbReference>
<dbReference type="PATRIC" id="fig|1719120.3.peg.3776"/>
<dbReference type="PANTHER" id="PTHR42760:SF133">
    <property type="entry name" value="3-OXOACYL-[ACYL-CARRIER-PROTEIN] REDUCTASE"/>
    <property type="match status" value="1"/>
</dbReference>
<dbReference type="InterPro" id="IPR002347">
    <property type="entry name" value="SDR_fam"/>
</dbReference>
<dbReference type="AlphaFoldDB" id="A0A0P7ZEK4"/>
<name>A0A0P7ZEK4_9EURY</name>
<dbReference type="GO" id="GO:0016616">
    <property type="term" value="F:oxidoreductase activity, acting on the CH-OH group of donors, NAD or NADP as acceptor"/>
    <property type="evidence" value="ECO:0007669"/>
    <property type="project" value="TreeGrafter"/>
</dbReference>
<reference evidence="3 4" key="1">
    <citation type="submission" date="2015-09" db="EMBL/GenBank/DDBJ databases">
        <title>A metagenomics-based metabolic model of nitrate-dependent anaerobic oxidation of methane by Methanoperedens-like archaea.</title>
        <authorList>
            <person name="Arshad A."/>
            <person name="Speth D.R."/>
            <person name="De Graaf R.M."/>
            <person name="Op Den Camp H.J."/>
            <person name="Jetten M.S."/>
            <person name="Welte C.U."/>
        </authorList>
    </citation>
    <scope>NUCLEOTIDE SEQUENCE [LARGE SCALE GENOMIC DNA]</scope>
</reference>
<comment type="caution">
    <text evidence="3">The sequence shown here is derived from an EMBL/GenBank/DDBJ whole genome shotgun (WGS) entry which is preliminary data.</text>
</comment>
<evidence type="ECO:0000256" key="1">
    <source>
        <dbReference type="ARBA" id="ARBA00006484"/>
    </source>
</evidence>
<sequence>MYNLKNKSIIITGGAGLLGGAFSRACAESDANVIIVDIDEKKGNGITESLKKETNNSNIIFQKCDITNISDIQILIDRALDKFSKIDCLVNNAYPRNKNYGKKFEDIDYKDFCENVDMHLGGYFLMTQQVAKVMMRQNHGNIINMASIYGFTAPRFEIYEGTEMTVPAEYAAIKGAIINLTKYLASYLGKCNIRVNAISPGGVYDKQPDTFVKAYSKKVVLGDRMANADDLINVLIFLLSDASKYITGQNHIVDGGWSL</sequence>
<dbReference type="Gene3D" id="3.40.50.720">
    <property type="entry name" value="NAD(P)-binding Rossmann-like Domain"/>
    <property type="match status" value="1"/>
</dbReference>
<dbReference type="InterPro" id="IPR036291">
    <property type="entry name" value="NAD(P)-bd_dom_sf"/>
</dbReference>
<evidence type="ECO:0000256" key="2">
    <source>
        <dbReference type="ARBA" id="ARBA00023002"/>
    </source>
</evidence>
<keyword evidence="2" id="KW-0560">Oxidoreductase</keyword>
<gene>
    <name evidence="3" type="primary">gno_2</name>
    <name evidence="3" type="ORF">MPEBLZ_03479</name>
</gene>
<dbReference type="PANTHER" id="PTHR42760">
    <property type="entry name" value="SHORT-CHAIN DEHYDROGENASES/REDUCTASES FAMILY MEMBER"/>
    <property type="match status" value="1"/>
</dbReference>
<organism evidence="3 4">
    <name type="scientific">Candidatus Methanoperedens nitratireducens</name>
    <dbReference type="NCBI Taxonomy" id="1392998"/>
    <lineage>
        <taxon>Archaea</taxon>
        <taxon>Methanobacteriati</taxon>
        <taxon>Methanobacteriota</taxon>
        <taxon>Stenosarchaea group</taxon>
        <taxon>Methanomicrobia</taxon>
        <taxon>Methanosarcinales</taxon>
        <taxon>ANME-2 cluster</taxon>
        <taxon>Candidatus Methanoperedentaceae</taxon>
        <taxon>Candidatus Methanoperedens</taxon>
    </lineage>
</organism>
<dbReference type="NCBIfam" id="NF006619">
    <property type="entry name" value="PRK09186.1"/>
    <property type="match status" value="1"/>
</dbReference>
<dbReference type="EMBL" id="LKCM01000281">
    <property type="protein sequence ID" value="KPQ41953.1"/>
    <property type="molecule type" value="Genomic_DNA"/>
</dbReference>
<dbReference type="Proteomes" id="UP000050360">
    <property type="component" value="Unassembled WGS sequence"/>
</dbReference>
<evidence type="ECO:0000313" key="4">
    <source>
        <dbReference type="Proteomes" id="UP000050360"/>
    </source>
</evidence>
<proteinExistence type="inferred from homology"/>
<accession>A0A0P7ZEK4</accession>
<dbReference type="PRINTS" id="PR00080">
    <property type="entry name" value="SDRFAMILY"/>
</dbReference>
<evidence type="ECO:0000313" key="3">
    <source>
        <dbReference type="EMBL" id="KPQ41953.1"/>
    </source>
</evidence>
<dbReference type="SUPFAM" id="SSF51735">
    <property type="entry name" value="NAD(P)-binding Rossmann-fold domains"/>
    <property type="match status" value="1"/>
</dbReference>